<dbReference type="PANTHER" id="PTHR34227">
    <property type="entry name" value="CHAPERONE PROTEIN YCDY"/>
    <property type="match status" value="1"/>
</dbReference>
<sequence length="211" mass="24032">MTNLYAESALVSKVLGALFYYRPTDYAEHGIEHVLNYQSGAKNCSELLVQFGKTLAQFKQSDIESLSMVHDEFFAGISDMPVPPWGSVYLDRECVLFGESTTQYKQYLTELGFEFNTHNNDPLDHIGLMLMVLGEVLEMQLEQDTKNELHRLLGFHLLPWSTHYLAQLTPRIPSGAYSSLIGLTQSLLSQLQNELNVQVEVRKVYFNVQPH</sequence>
<dbReference type="InterPro" id="IPR036411">
    <property type="entry name" value="TorD-like_sf"/>
</dbReference>
<accession>A0A1E5E2J4</accession>
<proteinExistence type="predicted"/>
<evidence type="ECO:0000313" key="2">
    <source>
        <dbReference type="EMBL" id="OEF25739.1"/>
    </source>
</evidence>
<comment type="caution">
    <text evidence="2">The sequence shown here is derived from an EMBL/GenBank/DDBJ whole genome shotgun (WGS) entry which is preliminary data.</text>
</comment>
<organism evidence="2 3">
    <name type="scientific">Vibrio rumoiensis 1S-45</name>
    <dbReference type="NCBI Taxonomy" id="1188252"/>
    <lineage>
        <taxon>Bacteria</taxon>
        <taxon>Pseudomonadati</taxon>
        <taxon>Pseudomonadota</taxon>
        <taxon>Gammaproteobacteria</taxon>
        <taxon>Vibrionales</taxon>
        <taxon>Vibrionaceae</taxon>
        <taxon>Vibrio</taxon>
    </lineage>
</organism>
<dbReference type="Gene3D" id="1.10.3480.10">
    <property type="entry name" value="TorD-like"/>
    <property type="match status" value="1"/>
</dbReference>
<dbReference type="InterPro" id="IPR050289">
    <property type="entry name" value="TorD/DmsD_chaperones"/>
</dbReference>
<dbReference type="PANTHER" id="PTHR34227:SF13">
    <property type="entry name" value="TAT PROOFREADING CHAPERONE DMSD-RELATED"/>
    <property type="match status" value="1"/>
</dbReference>
<name>A0A1E5E2J4_9VIBR</name>
<dbReference type="OrthoDB" id="3174863at2"/>
<evidence type="ECO:0000313" key="3">
    <source>
        <dbReference type="Proteomes" id="UP000094070"/>
    </source>
</evidence>
<dbReference type="SUPFAM" id="SSF89155">
    <property type="entry name" value="TorD-like"/>
    <property type="match status" value="1"/>
</dbReference>
<keyword evidence="3" id="KW-1185">Reference proteome</keyword>
<reference evidence="2 3" key="1">
    <citation type="journal article" date="2012" name="Science">
        <title>Ecological populations of bacteria act as socially cohesive units of antibiotic production and resistance.</title>
        <authorList>
            <person name="Cordero O.X."/>
            <person name="Wildschutte H."/>
            <person name="Kirkup B."/>
            <person name="Proehl S."/>
            <person name="Ngo L."/>
            <person name="Hussain F."/>
            <person name="Le Roux F."/>
            <person name="Mincer T."/>
            <person name="Polz M.F."/>
        </authorList>
    </citation>
    <scope>NUCLEOTIDE SEQUENCE [LARGE SCALE GENOMIC DNA]</scope>
    <source>
        <strain evidence="2 3">1S-45</strain>
    </source>
</reference>
<dbReference type="eggNOG" id="COG3381">
    <property type="taxonomic scope" value="Bacteria"/>
</dbReference>
<dbReference type="InterPro" id="IPR020945">
    <property type="entry name" value="DMSO/NO3_reduct_chaperone"/>
</dbReference>
<gene>
    <name evidence="2" type="ORF">A1QC_08205</name>
</gene>
<keyword evidence="1" id="KW-0143">Chaperone</keyword>
<evidence type="ECO:0008006" key="4">
    <source>
        <dbReference type="Google" id="ProtNLM"/>
    </source>
</evidence>
<dbReference type="Proteomes" id="UP000094070">
    <property type="component" value="Unassembled WGS sequence"/>
</dbReference>
<dbReference type="InterPro" id="IPR026269">
    <property type="entry name" value="DmsD-type"/>
</dbReference>
<dbReference type="AlphaFoldDB" id="A0A1E5E2J4"/>
<dbReference type="PIRSF" id="PIRSF004690">
    <property type="entry name" value="DmsD"/>
    <property type="match status" value="1"/>
</dbReference>
<dbReference type="RefSeq" id="WP_017025088.1">
    <property type="nucleotide sequence ID" value="NZ_AJYK02000058.1"/>
</dbReference>
<protein>
    <recommendedName>
        <fullName evidence="4">Dehydrogenase</fullName>
    </recommendedName>
</protein>
<dbReference type="STRING" id="1188252.A1QC_08205"/>
<dbReference type="EMBL" id="AJYK02000058">
    <property type="protein sequence ID" value="OEF25739.1"/>
    <property type="molecule type" value="Genomic_DNA"/>
</dbReference>
<dbReference type="Pfam" id="PF02613">
    <property type="entry name" value="Nitrate_red_del"/>
    <property type="match status" value="1"/>
</dbReference>
<evidence type="ECO:0000256" key="1">
    <source>
        <dbReference type="ARBA" id="ARBA00023186"/>
    </source>
</evidence>